<dbReference type="AlphaFoldDB" id="A0A3N6M903"/>
<comment type="caution">
    <text evidence="2">The sequence shown here is derived from an EMBL/GenBank/DDBJ whole genome shotgun (WGS) entry which is preliminary data.</text>
</comment>
<feature type="transmembrane region" description="Helical" evidence="1">
    <location>
        <begin position="64"/>
        <end position="81"/>
    </location>
</feature>
<feature type="transmembrane region" description="Helical" evidence="1">
    <location>
        <begin position="9"/>
        <end position="32"/>
    </location>
</feature>
<organism evidence="2 3">
    <name type="scientific">Natrarchaeobius halalkaliphilus</name>
    <dbReference type="NCBI Taxonomy" id="1679091"/>
    <lineage>
        <taxon>Archaea</taxon>
        <taxon>Methanobacteriati</taxon>
        <taxon>Methanobacteriota</taxon>
        <taxon>Stenosarchaea group</taxon>
        <taxon>Halobacteria</taxon>
        <taxon>Halobacteriales</taxon>
        <taxon>Natrialbaceae</taxon>
        <taxon>Natrarchaeobius</taxon>
    </lineage>
</organism>
<gene>
    <name evidence="2" type="ORF">EA462_08135</name>
</gene>
<sequence>MVRPSPSSIALGAVGGGVNVALVLALYARAGYPTLETYAGVSLLVVTGFVLGFVPAFVSAHTRLIVPAIGFLAALAGTVFVELTTPSPEWSELEGYLVVDGPTHVGSYANTWYVWLSLFLLAGVLECGIRQGYGIETRRLRNLPTPPFSPGTLAWVVLGFASLVGVSTVLLALRAGIRPPIAAVGVFVGAVGVTAVPLAAVLARGIVSPAILFAVLVPYVLSVEVFTTTDSPVHLLLFGPYAVVLVVAWVLEATVRSRVRGWDGGRFVSDGGT</sequence>
<evidence type="ECO:0000256" key="1">
    <source>
        <dbReference type="SAM" id="Phobius"/>
    </source>
</evidence>
<dbReference type="Proteomes" id="UP000273828">
    <property type="component" value="Unassembled WGS sequence"/>
</dbReference>
<dbReference type="OrthoDB" id="331602at2157"/>
<proteinExistence type="predicted"/>
<name>A0A3N6M903_9EURY</name>
<feature type="transmembrane region" description="Helical" evidence="1">
    <location>
        <begin position="233"/>
        <end position="251"/>
    </location>
</feature>
<keyword evidence="1" id="KW-0812">Transmembrane</keyword>
<reference evidence="2 3" key="1">
    <citation type="submission" date="2018-10" db="EMBL/GenBank/DDBJ databases">
        <title>Natrarchaeobius chitinivorans gen. nov., sp. nov., and Natrarchaeobius haloalkaliphilus sp. nov., alkaliphilic, chitin-utilizing haloarchaea from hypersaline alkaline lakes.</title>
        <authorList>
            <person name="Sorokin D.Y."/>
            <person name="Elcheninov A.G."/>
            <person name="Kostrikina N.A."/>
            <person name="Bale N.J."/>
            <person name="Sinninghe Damste J.S."/>
            <person name="Khijniak T.V."/>
            <person name="Kublanov I.V."/>
            <person name="Toshchakov S.V."/>
        </authorList>
    </citation>
    <scope>NUCLEOTIDE SEQUENCE [LARGE SCALE GENOMIC DNA]</scope>
    <source>
        <strain evidence="2 3">AArcht-Sl</strain>
    </source>
</reference>
<evidence type="ECO:0000313" key="3">
    <source>
        <dbReference type="Proteomes" id="UP000273828"/>
    </source>
</evidence>
<dbReference type="EMBL" id="REFY01000003">
    <property type="protein sequence ID" value="RQG89966.1"/>
    <property type="molecule type" value="Genomic_DNA"/>
</dbReference>
<accession>A0A3N6M903</accession>
<keyword evidence="1" id="KW-0472">Membrane</keyword>
<evidence type="ECO:0000313" key="2">
    <source>
        <dbReference type="EMBL" id="RQG89966.1"/>
    </source>
</evidence>
<feature type="transmembrane region" description="Helical" evidence="1">
    <location>
        <begin position="153"/>
        <end position="175"/>
    </location>
</feature>
<dbReference type="RefSeq" id="WP_124178054.1">
    <property type="nucleotide sequence ID" value="NZ_REFY01000003.1"/>
</dbReference>
<feature type="transmembrane region" description="Helical" evidence="1">
    <location>
        <begin position="210"/>
        <end position="227"/>
    </location>
</feature>
<keyword evidence="1" id="KW-1133">Transmembrane helix</keyword>
<feature type="transmembrane region" description="Helical" evidence="1">
    <location>
        <begin position="112"/>
        <end position="133"/>
    </location>
</feature>
<feature type="transmembrane region" description="Helical" evidence="1">
    <location>
        <begin position="181"/>
        <end position="203"/>
    </location>
</feature>
<keyword evidence="3" id="KW-1185">Reference proteome</keyword>
<feature type="transmembrane region" description="Helical" evidence="1">
    <location>
        <begin position="38"/>
        <end position="57"/>
    </location>
</feature>
<protein>
    <submittedName>
        <fullName evidence="2">Uncharacterized protein</fullName>
    </submittedName>
</protein>